<evidence type="ECO:0000313" key="2">
    <source>
        <dbReference type="Proteomes" id="UP000198211"/>
    </source>
</evidence>
<dbReference type="Proteomes" id="UP000198211">
    <property type="component" value="Unassembled WGS sequence"/>
</dbReference>
<dbReference type="PANTHER" id="PTHR31569">
    <property type="entry name" value="SWIM-TYPE DOMAIN-CONTAINING PROTEIN"/>
    <property type="match status" value="1"/>
</dbReference>
<sequence>MQELQVSADEEAEMPLFWRYITKNGVACKEMWCSYLRYHVAHLGNSTNNRLESSWQKIETLVDRDMELDETITSLIWWAIYKERQFTTEMSRVGQVFDTRQYDIARKLSAYYTIRSEENGRYVVASENTTCNVDTMSWSAYCMFGMTRKLPCRRIMYLRNVLQLPSLVPVVFC</sequence>
<dbReference type="OrthoDB" id="126139at2759"/>
<reference evidence="2" key="1">
    <citation type="submission" date="2017-03" db="EMBL/GenBank/DDBJ databases">
        <title>Phytopthora megakarya and P. palmivora, two closely related causual agents of cacao black pod achieved similar genome size and gene model numbers by different mechanisms.</title>
        <authorList>
            <person name="Ali S."/>
            <person name="Shao J."/>
            <person name="Larry D.J."/>
            <person name="Kronmiller B."/>
            <person name="Shen D."/>
            <person name="Strem M.D."/>
            <person name="Melnick R.L."/>
            <person name="Guiltinan M.J."/>
            <person name="Tyler B.M."/>
            <person name="Meinhardt L.W."/>
            <person name="Bailey B.A."/>
        </authorList>
    </citation>
    <scope>NUCLEOTIDE SEQUENCE [LARGE SCALE GENOMIC DNA]</scope>
    <source>
        <strain evidence="2">zdho120</strain>
    </source>
</reference>
<keyword evidence="2" id="KW-1185">Reference proteome</keyword>
<dbReference type="PANTHER" id="PTHR31569:SF4">
    <property type="entry name" value="SWIM-TYPE DOMAIN-CONTAINING PROTEIN"/>
    <property type="match status" value="1"/>
</dbReference>
<organism evidence="1 2">
    <name type="scientific">Phytophthora megakarya</name>
    <dbReference type="NCBI Taxonomy" id="4795"/>
    <lineage>
        <taxon>Eukaryota</taxon>
        <taxon>Sar</taxon>
        <taxon>Stramenopiles</taxon>
        <taxon>Oomycota</taxon>
        <taxon>Peronosporomycetes</taxon>
        <taxon>Peronosporales</taxon>
        <taxon>Peronosporaceae</taxon>
        <taxon>Phytophthora</taxon>
    </lineage>
</organism>
<protein>
    <submittedName>
        <fullName evidence="1">Uncharacterized protein</fullName>
    </submittedName>
</protein>
<dbReference type="InterPro" id="IPR052579">
    <property type="entry name" value="Zinc_finger_SWIM"/>
</dbReference>
<accession>A0A225VWK4</accession>
<gene>
    <name evidence="1" type="ORF">PHMEG_00017739</name>
</gene>
<evidence type="ECO:0000313" key="1">
    <source>
        <dbReference type="EMBL" id="OWZ09544.1"/>
    </source>
</evidence>
<name>A0A225VWK4_9STRA</name>
<comment type="caution">
    <text evidence="1">The sequence shown here is derived from an EMBL/GenBank/DDBJ whole genome shotgun (WGS) entry which is preliminary data.</text>
</comment>
<proteinExistence type="predicted"/>
<dbReference type="AlphaFoldDB" id="A0A225VWK4"/>
<dbReference type="EMBL" id="NBNE01002750">
    <property type="protein sequence ID" value="OWZ09544.1"/>
    <property type="molecule type" value="Genomic_DNA"/>
</dbReference>